<dbReference type="InterPro" id="IPR051446">
    <property type="entry name" value="HTH_trans_reg/aminotransferase"/>
</dbReference>
<dbReference type="InterPro" id="IPR015421">
    <property type="entry name" value="PyrdxlP-dep_Trfase_major"/>
</dbReference>
<evidence type="ECO:0000313" key="3">
    <source>
        <dbReference type="Proteomes" id="UP000186364"/>
    </source>
</evidence>
<feature type="domain" description="Aminotransferase class I/classII large" evidence="1">
    <location>
        <begin position="52"/>
        <end position="354"/>
    </location>
</feature>
<dbReference type="EMBL" id="MKIP01000021">
    <property type="protein sequence ID" value="OLP62679.1"/>
    <property type="molecule type" value="Genomic_DNA"/>
</dbReference>
<protein>
    <recommendedName>
        <fullName evidence="1">Aminotransferase class I/classII large domain-containing protein</fullName>
    </recommendedName>
</protein>
<dbReference type="SUPFAM" id="SSF53383">
    <property type="entry name" value="PLP-dependent transferases"/>
    <property type="match status" value="1"/>
</dbReference>
<comment type="caution">
    <text evidence="2">The sequence shown here is derived from an EMBL/GenBank/DDBJ whole genome shotgun (WGS) entry which is preliminary data.</text>
</comment>
<dbReference type="Pfam" id="PF00155">
    <property type="entry name" value="Aminotran_1_2"/>
    <property type="match status" value="1"/>
</dbReference>
<sequence length="369" mass="40184">MLQFQNVATTIDLSRALPPVPAELETALSLTLKAMAGSNAVSSSIRQNRFSGHAIDRHHAAQWLKRRLTQAPNKDRVIVSNGTQSLLGLLFYERIGRGEVLLAETLTYPVLCSLARRFDIRVEPVAIDTEGLVPEALEEACRRFRPKGLFCNPTVHNPTTAIMGSRRRQDIVEVARRFDLVVIEDDVLGALHVAAPPPLASFAPDIVWYIQSLSKCISLGLKIAYLAAPSQEAATALVQSAASHSFWFPSALAADVATRLISEGRADAIADAIMEQIRNRQRLAQRVLHDVVFLSQPGGLHIWLPLPSRWSAPDFTAAAKAQGILVREAGMFAVDKDGDTPAAVRIALTTPDTDQQLEVGLASLRKLAS</sequence>
<gene>
    <name evidence="2" type="ORF">BJF93_09015</name>
</gene>
<dbReference type="RefSeq" id="WP_075625370.1">
    <property type="nucleotide sequence ID" value="NZ_FOAM01000033.1"/>
</dbReference>
<evidence type="ECO:0000313" key="2">
    <source>
        <dbReference type="EMBL" id="OLP62679.1"/>
    </source>
</evidence>
<dbReference type="InterPro" id="IPR015422">
    <property type="entry name" value="PyrdxlP-dep_Trfase_small"/>
</dbReference>
<evidence type="ECO:0000259" key="1">
    <source>
        <dbReference type="Pfam" id="PF00155"/>
    </source>
</evidence>
<dbReference type="InterPro" id="IPR004839">
    <property type="entry name" value="Aminotransferase_I/II_large"/>
</dbReference>
<dbReference type="CDD" id="cd00609">
    <property type="entry name" value="AAT_like"/>
    <property type="match status" value="1"/>
</dbReference>
<dbReference type="PANTHER" id="PTHR46577:SF1">
    <property type="entry name" value="HTH-TYPE TRANSCRIPTIONAL REGULATORY PROTEIN GABR"/>
    <property type="match status" value="1"/>
</dbReference>
<accession>A0A1Q9B3Q6</accession>
<dbReference type="Gene3D" id="3.40.640.10">
    <property type="entry name" value="Type I PLP-dependent aspartate aminotransferase-like (Major domain)"/>
    <property type="match status" value="1"/>
</dbReference>
<keyword evidence="3" id="KW-1185">Reference proteome</keyword>
<dbReference type="GO" id="GO:0030170">
    <property type="term" value="F:pyridoxal phosphate binding"/>
    <property type="evidence" value="ECO:0007669"/>
    <property type="project" value="InterPro"/>
</dbReference>
<dbReference type="Gene3D" id="3.90.1150.10">
    <property type="entry name" value="Aspartate Aminotransferase, domain 1"/>
    <property type="match status" value="1"/>
</dbReference>
<reference evidence="2 3" key="1">
    <citation type="submission" date="2016-09" db="EMBL/GenBank/DDBJ databases">
        <title>Rhizobium sp. nov., a novel species isolated from the rice rhizosphere.</title>
        <authorList>
            <person name="Zhao J."/>
            <person name="Zhang X."/>
        </authorList>
    </citation>
    <scope>NUCLEOTIDE SEQUENCE [LARGE SCALE GENOMIC DNA]</scope>
    <source>
        <strain evidence="2 3">1.7048</strain>
    </source>
</reference>
<dbReference type="InterPro" id="IPR015424">
    <property type="entry name" value="PyrdxlP-dep_Trfase"/>
</dbReference>
<proteinExistence type="predicted"/>
<name>A0A1Q9B3Q6_9HYPH</name>
<dbReference type="PANTHER" id="PTHR46577">
    <property type="entry name" value="HTH-TYPE TRANSCRIPTIONAL REGULATORY PROTEIN GABR"/>
    <property type="match status" value="1"/>
</dbReference>
<dbReference type="Proteomes" id="UP000186364">
    <property type="component" value="Unassembled WGS sequence"/>
</dbReference>
<organism evidence="2 3">
    <name type="scientific">Xaviernesmea oryzae</name>
    <dbReference type="NCBI Taxonomy" id="464029"/>
    <lineage>
        <taxon>Bacteria</taxon>
        <taxon>Pseudomonadati</taxon>
        <taxon>Pseudomonadota</taxon>
        <taxon>Alphaproteobacteria</taxon>
        <taxon>Hyphomicrobiales</taxon>
        <taxon>Rhizobiaceae</taxon>
        <taxon>Rhizobium/Agrobacterium group</taxon>
        <taxon>Xaviernesmea</taxon>
    </lineage>
</organism>
<dbReference type="AlphaFoldDB" id="A0A1Q9B3Q6"/>